<feature type="compositionally biased region" description="Gly residues" evidence="1">
    <location>
        <begin position="25"/>
        <end position="43"/>
    </location>
</feature>
<feature type="compositionally biased region" description="Basic residues" evidence="1">
    <location>
        <begin position="15"/>
        <end position="24"/>
    </location>
</feature>
<evidence type="ECO:0000313" key="3">
    <source>
        <dbReference type="Proteomes" id="UP001286313"/>
    </source>
</evidence>
<evidence type="ECO:0000256" key="1">
    <source>
        <dbReference type="SAM" id="MobiDB-lite"/>
    </source>
</evidence>
<organism evidence="2 3">
    <name type="scientific">Petrolisthes cinctipes</name>
    <name type="common">Flat porcelain crab</name>
    <dbReference type="NCBI Taxonomy" id="88211"/>
    <lineage>
        <taxon>Eukaryota</taxon>
        <taxon>Metazoa</taxon>
        <taxon>Ecdysozoa</taxon>
        <taxon>Arthropoda</taxon>
        <taxon>Crustacea</taxon>
        <taxon>Multicrustacea</taxon>
        <taxon>Malacostraca</taxon>
        <taxon>Eumalacostraca</taxon>
        <taxon>Eucarida</taxon>
        <taxon>Decapoda</taxon>
        <taxon>Pleocyemata</taxon>
        <taxon>Anomura</taxon>
        <taxon>Galatheoidea</taxon>
        <taxon>Porcellanidae</taxon>
        <taxon>Petrolisthes</taxon>
    </lineage>
</organism>
<accession>A0AAE1BKW1</accession>
<dbReference type="AlphaFoldDB" id="A0AAE1BKW1"/>
<reference evidence="2" key="1">
    <citation type="submission" date="2023-10" db="EMBL/GenBank/DDBJ databases">
        <title>Genome assemblies of two species of porcelain crab, Petrolisthes cinctipes and Petrolisthes manimaculis (Anomura: Porcellanidae).</title>
        <authorList>
            <person name="Angst P."/>
        </authorList>
    </citation>
    <scope>NUCLEOTIDE SEQUENCE</scope>
    <source>
        <strain evidence="2">PB745_01</strain>
        <tissue evidence="2">Gill</tissue>
    </source>
</reference>
<sequence length="100" mass="10510">MGGSKEACQENMGRVRGKSARRGLKGMGTCMGGREGQGRGRGLGKSARPRGSGHIRRGGAGGTAWWECLARLAQVHPLHLLLSLHPDIVCASTPYSLSLS</sequence>
<evidence type="ECO:0000313" key="2">
    <source>
        <dbReference type="EMBL" id="KAK3850999.1"/>
    </source>
</evidence>
<keyword evidence="3" id="KW-1185">Reference proteome</keyword>
<protein>
    <submittedName>
        <fullName evidence="2">Uncharacterized protein</fullName>
    </submittedName>
</protein>
<comment type="caution">
    <text evidence="2">The sequence shown here is derived from an EMBL/GenBank/DDBJ whole genome shotgun (WGS) entry which is preliminary data.</text>
</comment>
<dbReference type="EMBL" id="JAWQEG010008090">
    <property type="protein sequence ID" value="KAK3850999.1"/>
    <property type="molecule type" value="Genomic_DNA"/>
</dbReference>
<name>A0AAE1BKW1_PETCI</name>
<feature type="region of interest" description="Disordered" evidence="1">
    <location>
        <begin position="1"/>
        <end position="59"/>
    </location>
</feature>
<dbReference type="Proteomes" id="UP001286313">
    <property type="component" value="Unassembled WGS sequence"/>
</dbReference>
<proteinExistence type="predicted"/>
<gene>
    <name evidence="2" type="ORF">Pcinc_042320</name>
</gene>
<feature type="compositionally biased region" description="Basic residues" evidence="1">
    <location>
        <begin position="47"/>
        <end position="57"/>
    </location>
</feature>